<proteinExistence type="predicted"/>
<protein>
    <submittedName>
        <fullName evidence="1">Uncharacterized protein</fullName>
    </submittedName>
</protein>
<dbReference type="STRING" id="460265.Mnod_2501"/>
<dbReference type="AlphaFoldDB" id="B8ICR0"/>
<dbReference type="RefSeq" id="WP_015929151.1">
    <property type="nucleotide sequence ID" value="NC_011894.1"/>
</dbReference>
<evidence type="ECO:0000313" key="1">
    <source>
        <dbReference type="EMBL" id="ACL57471.1"/>
    </source>
</evidence>
<dbReference type="HOGENOM" id="CLU_2554377_0_0_5"/>
<dbReference type="EMBL" id="CP001349">
    <property type="protein sequence ID" value="ACL57471.1"/>
    <property type="molecule type" value="Genomic_DNA"/>
</dbReference>
<accession>B8ICR0</accession>
<keyword evidence="2" id="KW-1185">Reference proteome</keyword>
<dbReference type="Proteomes" id="UP000008207">
    <property type="component" value="Chromosome"/>
</dbReference>
<dbReference type="KEGG" id="mno:Mnod_2501"/>
<reference evidence="1 2" key="1">
    <citation type="submission" date="2009-01" db="EMBL/GenBank/DDBJ databases">
        <title>Complete sequence of chromosome of Methylobacterium nodulans ORS 2060.</title>
        <authorList>
            <consortium name="US DOE Joint Genome Institute"/>
            <person name="Lucas S."/>
            <person name="Copeland A."/>
            <person name="Lapidus A."/>
            <person name="Glavina del Rio T."/>
            <person name="Dalin E."/>
            <person name="Tice H."/>
            <person name="Bruce D."/>
            <person name="Goodwin L."/>
            <person name="Pitluck S."/>
            <person name="Sims D."/>
            <person name="Brettin T."/>
            <person name="Detter J.C."/>
            <person name="Han C."/>
            <person name="Larimer F."/>
            <person name="Land M."/>
            <person name="Hauser L."/>
            <person name="Kyrpides N."/>
            <person name="Ivanova N."/>
            <person name="Marx C.J."/>
            <person name="Richardson P."/>
        </authorList>
    </citation>
    <scope>NUCLEOTIDE SEQUENCE [LARGE SCALE GENOMIC DNA]</scope>
    <source>
        <strain evidence="2">LMG 21967 / CNCM I-2342 / ORS 2060</strain>
    </source>
</reference>
<sequence>MATPASRRDPRTIRYGELKDFTSEKGTIRAVTRAEAAEVLKTHIRGPKFTPSLRNEPCNPVPGVDYLGTRAVVRQMNRGGAQ</sequence>
<organism evidence="1 2">
    <name type="scientific">Methylobacterium nodulans (strain LMG 21967 / CNCM I-2342 / ORS 2060)</name>
    <dbReference type="NCBI Taxonomy" id="460265"/>
    <lineage>
        <taxon>Bacteria</taxon>
        <taxon>Pseudomonadati</taxon>
        <taxon>Pseudomonadota</taxon>
        <taxon>Alphaproteobacteria</taxon>
        <taxon>Hyphomicrobiales</taxon>
        <taxon>Methylobacteriaceae</taxon>
        <taxon>Methylobacterium</taxon>
    </lineage>
</organism>
<name>B8ICR0_METNO</name>
<gene>
    <name evidence="1" type="ordered locus">Mnod_2501</name>
</gene>
<evidence type="ECO:0000313" key="2">
    <source>
        <dbReference type="Proteomes" id="UP000008207"/>
    </source>
</evidence>